<accession>A0A0V1GQM6</accession>
<keyword evidence="2" id="KW-1185">Reference proteome</keyword>
<name>A0A0V1GQM6_TRIPS</name>
<evidence type="ECO:0000313" key="2">
    <source>
        <dbReference type="Proteomes" id="UP000054805"/>
    </source>
</evidence>
<organism evidence="1 2">
    <name type="scientific">Trichinella pseudospiralis</name>
    <name type="common">Parasitic roundworm</name>
    <dbReference type="NCBI Taxonomy" id="6337"/>
    <lineage>
        <taxon>Eukaryota</taxon>
        <taxon>Metazoa</taxon>
        <taxon>Ecdysozoa</taxon>
        <taxon>Nematoda</taxon>
        <taxon>Enoplea</taxon>
        <taxon>Dorylaimia</taxon>
        <taxon>Trichinellida</taxon>
        <taxon>Trichinellidae</taxon>
        <taxon>Trichinella</taxon>
    </lineage>
</organism>
<proteinExistence type="predicted"/>
<reference evidence="1 2" key="1">
    <citation type="submission" date="2015-01" db="EMBL/GenBank/DDBJ databases">
        <title>Evolution of Trichinella species and genotypes.</title>
        <authorList>
            <person name="Korhonen P.K."/>
            <person name="Edoardo P."/>
            <person name="Giuseppe L.R."/>
            <person name="Gasser R.B."/>
        </authorList>
    </citation>
    <scope>NUCLEOTIDE SEQUENCE [LARGE SCALE GENOMIC DNA]</scope>
    <source>
        <strain evidence="1">ISS588</strain>
    </source>
</reference>
<evidence type="ECO:0000313" key="1">
    <source>
        <dbReference type="EMBL" id="KRZ00573.1"/>
    </source>
</evidence>
<protein>
    <submittedName>
        <fullName evidence="1">Uncharacterized protein</fullName>
    </submittedName>
</protein>
<dbReference type="Proteomes" id="UP000054805">
    <property type="component" value="Unassembled WGS sequence"/>
</dbReference>
<dbReference type="AlphaFoldDB" id="A0A0V1GQM6"/>
<dbReference type="EMBL" id="JYDS01000798">
    <property type="protein sequence ID" value="KRZ00573.1"/>
    <property type="molecule type" value="Genomic_DNA"/>
</dbReference>
<sequence>MTKGKKNIPLHGFCTYIMQGKPLTIPNQQRFLQLAVHCWNGVLPTVQHLQLEQQLLLPVINILKGANDFINLQYGMYCFPRRCYVTK</sequence>
<comment type="caution">
    <text evidence="1">The sequence shown here is derived from an EMBL/GenBank/DDBJ whole genome shotgun (WGS) entry which is preliminary data.</text>
</comment>
<gene>
    <name evidence="1" type="ORF">T4B_3992</name>
</gene>